<dbReference type="PROSITE" id="PS01081">
    <property type="entry name" value="HTH_TETR_1"/>
    <property type="match status" value="1"/>
</dbReference>
<dbReference type="EMBL" id="CP096658">
    <property type="protein sequence ID" value="UPW00522.1"/>
    <property type="molecule type" value="Genomic_DNA"/>
</dbReference>
<evidence type="ECO:0000256" key="4">
    <source>
        <dbReference type="ARBA" id="ARBA00023163"/>
    </source>
</evidence>
<accession>A0A8U0IJQ3</accession>
<gene>
    <name evidence="7" type="ORF">M0R88_00100</name>
</gene>
<dbReference type="SUPFAM" id="SSF46689">
    <property type="entry name" value="Homeodomain-like"/>
    <property type="match status" value="1"/>
</dbReference>
<evidence type="ECO:0000256" key="3">
    <source>
        <dbReference type="ARBA" id="ARBA00023125"/>
    </source>
</evidence>
<dbReference type="GeneID" id="72188209"/>
<dbReference type="InterPro" id="IPR039538">
    <property type="entry name" value="BetI_C"/>
</dbReference>
<evidence type="ECO:0000256" key="2">
    <source>
        <dbReference type="ARBA" id="ARBA00023015"/>
    </source>
</evidence>
<protein>
    <submittedName>
        <fullName evidence="7">TetR/AcrR family transcriptional regulator</fullName>
    </submittedName>
</protein>
<evidence type="ECO:0000313" key="8">
    <source>
        <dbReference type="Proteomes" id="UP000830434"/>
    </source>
</evidence>
<keyword evidence="8" id="KW-1185">Reference proteome</keyword>
<dbReference type="PANTHER" id="PTHR30055">
    <property type="entry name" value="HTH-TYPE TRANSCRIPTIONAL REGULATOR RUTR"/>
    <property type="match status" value="1"/>
</dbReference>
<dbReference type="Proteomes" id="UP000830434">
    <property type="component" value="Chromosome"/>
</dbReference>
<proteinExistence type="predicted"/>
<evidence type="ECO:0000256" key="1">
    <source>
        <dbReference type="ARBA" id="ARBA00022491"/>
    </source>
</evidence>
<keyword evidence="3 5" id="KW-0238">DNA-binding</keyword>
<reference evidence="7" key="1">
    <citation type="submission" date="2022-04" db="EMBL/GenBank/DDBJ databases">
        <title>Diverse halophilic archaea isolated from saline environments.</title>
        <authorList>
            <person name="Cui H.-L."/>
        </authorList>
    </citation>
    <scope>NUCLEOTIDE SEQUENCE</scope>
    <source>
        <strain evidence="7">XZYJT40</strain>
    </source>
</reference>
<evidence type="ECO:0000259" key="6">
    <source>
        <dbReference type="PROSITE" id="PS50977"/>
    </source>
</evidence>
<feature type="domain" description="HTH tetR-type" evidence="6">
    <location>
        <begin position="3"/>
        <end position="63"/>
    </location>
</feature>
<keyword evidence="1" id="KW-0678">Repressor</keyword>
<evidence type="ECO:0000313" key="7">
    <source>
        <dbReference type="EMBL" id="UPW00522.1"/>
    </source>
</evidence>
<name>A0A8U0IJQ3_9EURY</name>
<dbReference type="InterPro" id="IPR009057">
    <property type="entry name" value="Homeodomain-like_sf"/>
</dbReference>
<dbReference type="PRINTS" id="PR00455">
    <property type="entry name" value="HTHTETR"/>
</dbReference>
<evidence type="ECO:0000256" key="5">
    <source>
        <dbReference type="PROSITE-ProRule" id="PRU00335"/>
    </source>
</evidence>
<dbReference type="InterPro" id="IPR036271">
    <property type="entry name" value="Tet_transcr_reg_TetR-rel_C_sf"/>
</dbReference>
<keyword evidence="4" id="KW-0804">Transcription</keyword>
<dbReference type="KEGG" id="haxz:M0R88_00100"/>
<dbReference type="AlphaFoldDB" id="A0A8U0IJQ3"/>
<dbReference type="SUPFAM" id="SSF48498">
    <property type="entry name" value="Tetracyclin repressor-like, C-terminal domain"/>
    <property type="match status" value="1"/>
</dbReference>
<organism evidence="7 8">
    <name type="scientific">Halorussus gelatinilyticus</name>
    <dbReference type="NCBI Taxonomy" id="2937524"/>
    <lineage>
        <taxon>Archaea</taxon>
        <taxon>Methanobacteriati</taxon>
        <taxon>Methanobacteriota</taxon>
        <taxon>Stenosarchaea group</taxon>
        <taxon>Halobacteria</taxon>
        <taxon>Halobacteriales</taxon>
        <taxon>Haladaptataceae</taxon>
        <taxon>Halorussus</taxon>
    </lineage>
</organism>
<dbReference type="PANTHER" id="PTHR30055:SF234">
    <property type="entry name" value="HTH-TYPE TRANSCRIPTIONAL REGULATOR BETI"/>
    <property type="match status" value="1"/>
</dbReference>
<dbReference type="Pfam" id="PF13977">
    <property type="entry name" value="TetR_C_6"/>
    <property type="match status" value="1"/>
</dbReference>
<keyword evidence="2" id="KW-0805">Transcription regulation</keyword>
<dbReference type="InterPro" id="IPR050109">
    <property type="entry name" value="HTH-type_TetR-like_transc_reg"/>
</dbReference>
<dbReference type="GO" id="GO:0000976">
    <property type="term" value="F:transcription cis-regulatory region binding"/>
    <property type="evidence" value="ECO:0007669"/>
    <property type="project" value="TreeGrafter"/>
</dbReference>
<sequence length="191" mass="21647">MDAETAEQMMEATYRALREHGYADLTMQRIADESSVSKATFHYHFDTKEELLKAFLDHLVEQFEGRLASEAGDPRERLDAFLDAIFAPAEDVSPIPLMELKSQAPYHEAYRERFVEMDERLREVVAEAVRDGIESGQFDDANPEAVARFVVTAINGAHVREVALGETPSETRRMVERYLERELGHTTGVVA</sequence>
<dbReference type="PROSITE" id="PS50977">
    <property type="entry name" value="HTH_TETR_2"/>
    <property type="match status" value="1"/>
</dbReference>
<feature type="DNA-binding region" description="H-T-H motif" evidence="5">
    <location>
        <begin position="26"/>
        <end position="45"/>
    </location>
</feature>
<dbReference type="Gene3D" id="1.10.357.10">
    <property type="entry name" value="Tetracycline Repressor, domain 2"/>
    <property type="match status" value="1"/>
</dbReference>
<dbReference type="InterPro" id="IPR001647">
    <property type="entry name" value="HTH_TetR"/>
</dbReference>
<dbReference type="InterPro" id="IPR023772">
    <property type="entry name" value="DNA-bd_HTH_TetR-type_CS"/>
</dbReference>
<dbReference type="GO" id="GO:0003700">
    <property type="term" value="F:DNA-binding transcription factor activity"/>
    <property type="evidence" value="ECO:0007669"/>
    <property type="project" value="TreeGrafter"/>
</dbReference>
<dbReference type="RefSeq" id="WP_248654933.1">
    <property type="nucleotide sequence ID" value="NZ_CP096658.1"/>
</dbReference>
<dbReference type="Pfam" id="PF00440">
    <property type="entry name" value="TetR_N"/>
    <property type="match status" value="1"/>
</dbReference>